<dbReference type="Proteomes" id="UP001549921">
    <property type="component" value="Unassembled WGS sequence"/>
</dbReference>
<dbReference type="SUPFAM" id="SSF56219">
    <property type="entry name" value="DNase I-like"/>
    <property type="match status" value="1"/>
</dbReference>
<comment type="caution">
    <text evidence="1">The sequence shown here is derived from an EMBL/GenBank/DDBJ whole genome shotgun (WGS) entry which is preliminary data.</text>
</comment>
<dbReference type="InterPro" id="IPR036691">
    <property type="entry name" value="Endo/exonu/phosph_ase_sf"/>
</dbReference>
<accession>A0ABD0SZZ7</accession>
<evidence type="ECO:0000313" key="2">
    <source>
        <dbReference type="Proteomes" id="UP001549921"/>
    </source>
</evidence>
<dbReference type="PANTHER" id="PTHR47510:SF3">
    <property type="entry name" value="ENDO_EXONUCLEASE_PHOSPHATASE DOMAIN-CONTAINING PROTEIN"/>
    <property type="match status" value="1"/>
</dbReference>
<dbReference type="Gene3D" id="3.60.10.10">
    <property type="entry name" value="Endonuclease/exonuclease/phosphatase"/>
    <property type="match status" value="1"/>
</dbReference>
<name>A0ABD0SZZ7_LOXSC</name>
<sequence length="556" mass="63074">MQCNFDSFLINLKRLNIHFDVLILTECWITENSIIQNLEGYKSYQTEKFINRAGGVVAYVKTELSPIVHEPVLVDANCLYIDIPNRLSILGIYRSPSVSNEIPFLSSLESLLDINKHKADFIVTGDINRNILNNSGSNEYLCLMAEFSLISAVDKPTRQKACLDHIFARTRNKIVTAVCQTSITDHSMVLAGLSNKFLKCPHTNRFRLKVNYDDIVTDLENIDWSDLLNETDPHKAANILDDTLNTVIKNHSDKVLTSRSRTNLKPWMTPGLIRCSKHKDNLHAKARKNPNDPLLHKIFTRYRNFYRDLIRKLKTKYEKEELEKNKNNPKLLWQAIRQITHTNSSKSSATNLILNNSDSQNCLDSFNKYFSTVGQNLAKQILNNINQTEEALAAKVINSDSPSNSFYLEPTDPYEVDAMIANSRIDSAPGLDGVSNRLLKTIKPFIVEPLTHVFNLSLSEGKFLNNWKTASITPVHKGGDKESPCNYRPISLLGAFSKILERIVNKRLTHFLEANELLSERQFGFRRGKCTEQAVCLLTNIIADKLDKGNACIGVF</sequence>
<proteinExistence type="predicted"/>
<reference evidence="1 2" key="1">
    <citation type="submission" date="2024-06" db="EMBL/GenBank/DDBJ databases">
        <title>A chromosome-level genome assembly of beet webworm, Loxostege sticticalis.</title>
        <authorList>
            <person name="Zhang Y."/>
        </authorList>
    </citation>
    <scope>NUCLEOTIDE SEQUENCE [LARGE SCALE GENOMIC DNA]</scope>
    <source>
        <strain evidence="1">AQ028</strain>
        <tissue evidence="1">Male pupae</tissue>
    </source>
</reference>
<evidence type="ECO:0008006" key="3">
    <source>
        <dbReference type="Google" id="ProtNLM"/>
    </source>
</evidence>
<protein>
    <recommendedName>
        <fullName evidence="3">Reverse transcriptase domain-containing protein</fullName>
    </recommendedName>
</protein>
<gene>
    <name evidence="1" type="ORF">ABMA28_002163</name>
</gene>
<organism evidence="1 2">
    <name type="scientific">Loxostege sticticalis</name>
    <name type="common">Beet webworm moth</name>
    <dbReference type="NCBI Taxonomy" id="481309"/>
    <lineage>
        <taxon>Eukaryota</taxon>
        <taxon>Metazoa</taxon>
        <taxon>Ecdysozoa</taxon>
        <taxon>Arthropoda</taxon>
        <taxon>Hexapoda</taxon>
        <taxon>Insecta</taxon>
        <taxon>Pterygota</taxon>
        <taxon>Neoptera</taxon>
        <taxon>Endopterygota</taxon>
        <taxon>Lepidoptera</taxon>
        <taxon>Glossata</taxon>
        <taxon>Ditrysia</taxon>
        <taxon>Pyraloidea</taxon>
        <taxon>Crambidae</taxon>
        <taxon>Pyraustinae</taxon>
        <taxon>Loxostege</taxon>
    </lineage>
</organism>
<dbReference type="AlphaFoldDB" id="A0ABD0SZZ7"/>
<evidence type="ECO:0000313" key="1">
    <source>
        <dbReference type="EMBL" id="KAL0831334.1"/>
    </source>
</evidence>
<dbReference type="EMBL" id="JBEDNZ010000012">
    <property type="protein sequence ID" value="KAL0831334.1"/>
    <property type="molecule type" value="Genomic_DNA"/>
</dbReference>
<dbReference type="PANTHER" id="PTHR47510">
    <property type="entry name" value="REVERSE TRANSCRIPTASE DOMAIN-CONTAINING PROTEIN"/>
    <property type="match status" value="1"/>
</dbReference>